<keyword evidence="3" id="KW-1185">Reference proteome</keyword>
<dbReference type="InterPro" id="IPR019410">
    <property type="entry name" value="Methyltransf_16"/>
</dbReference>
<dbReference type="Gene3D" id="3.40.50.150">
    <property type="entry name" value="Vaccinia Virus protein VP39"/>
    <property type="match status" value="1"/>
</dbReference>
<dbReference type="AlphaFoldDB" id="A0A0D6EGC7"/>
<sequence>MIDTPYWLNLPSGSTSIEDPDEEIFLLYARKQQNRAVAIDANDPSGVSEGGLGFHSAKDEVLFLEFVITNPWVAQGQRPSGGKGKKSRNGKEKEEVKVEIELHQSLDALRNRRGDTVGLLHLANYLLRAHHFPHLSYPSLIPHLSTATVLELGSGTGALGLALRSLLSSSSSSSSSPSASARTASTGKWIFTDQLSNLPLVLRNLRANGITDAQIGDKPSQLFEVVELDWLVESAEWLKSPLPLYSTFPSEPSHARAQCPLTAAPSLILAIDCIYNPSLSAPLAHTILRHSGPETVVLVASELRDEESLEVFLRVWIEEGGGKGWKFARLGWAGEEEKVAGRLVEGQYVVWAGWQEENEEKRN</sequence>
<dbReference type="OrthoDB" id="2529286at2759"/>
<dbReference type="GO" id="GO:0032991">
    <property type="term" value="C:protein-containing complex"/>
    <property type="evidence" value="ECO:0007669"/>
    <property type="project" value="TreeGrafter"/>
</dbReference>
<reference evidence="3" key="1">
    <citation type="submission" date="2015-02" db="EMBL/GenBank/DDBJ databases">
        <authorList>
            <person name="Gon?alves P."/>
        </authorList>
    </citation>
    <scope>NUCLEOTIDE SEQUENCE [LARGE SCALE GENOMIC DNA]</scope>
</reference>
<dbReference type="InterPro" id="IPR029063">
    <property type="entry name" value="SAM-dependent_MTases_sf"/>
</dbReference>
<dbReference type="GO" id="GO:0005829">
    <property type="term" value="C:cytosol"/>
    <property type="evidence" value="ECO:0007669"/>
    <property type="project" value="TreeGrafter"/>
</dbReference>
<dbReference type="GO" id="GO:0008757">
    <property type="term" value="F:S-adenosylmethionine-dependent methyltransferase activity"/>
    <property type="evidence" value="ECO:0007669"/>
    <property type="project" value="UniProtKB-ARBA"/>
</dbReference>
<proteinExistence type="predicted"/>
<dbReference type="Proteomes" id="UP000243876">
    <property type="component" value="Unassembled WGS sequence"/>
</dbReference>
<evidence type="ECO:0000313" key="2">
    <source>
        <dbReference type="EMBL" id="CEQ38956.1"/>
    </source>
</evidence>
<dbReference type="Pfam" id="PF10294">
    <property type="entry name" value="Methyltransf_16"/>
    <property type="match status" value="1"/>
</dbReference>
<dbReference type="PANTHER" id="PTHR14614:SF109">
    <property type="entry name" value="RIBOSOMAL LYSINE N-METHYLTRANSFERASE 5"/>
    <property type="match status" value="1"/>
</dbReference>
<protein>
    <submittedName>
        <fullName evidence="2">SPOSA6832_00455-mRNA-1:cds</fullName>
    </submittedName>
</protein>
<feature type="region of interest" description="Disordered" evidence="1">
    <location>
        <begin position="75"/>
        <end position="95"/>
    </location>
</feature>
<dbReference type="PANTHER" id="PTHR14614">
    <property type="entry name" value="HEPATOCELLULAR CARCINOMA-ASSOCIATED ANTIGEN"/>
    <property type="match status" value="1"/>
</dbReference>
<accession>A0A0D6EGC7</accession>
<organism evidence="2 3">
    <name type="scientific">Sporidiobolus salmonicolor</name>
    <name type="common">Yeast-like fungus</name>
    <name type="synonym">Sporobolomyces salmonicolor</name>
    <dbReference type="NCBI Taxonomy" id="5005"/>
    <lineage>
        <taxon>Eukaryota</taxon>
        <taxon>Fungi</taxon>
        <taxon>Dikarya</taxon>
        <taxon>Basidiomycota</taxon>
        <taxon>Pucciniomycotina</taxon>
        <taxon>Microbotryomycetes</taxon>
        <taxon>Sporidiobolales</taxon>
        <taxon>Sporidiobolaceae</taxon>
        <taxon>Sporobolomyces</taxon>
    </lineage>
</organism>
<evidence type="ECO:0000256" key="1">
    <source>
        <dbReference type="SAM" id="MobiDB-lite"/>
    </source>
</evidence>
<name>A0A0D6EGC7_SPOSA</name>
<evidence type="ECO:0000313" key="3">
    <source>
        <dbReference type="Proteomes" id="UP000243876"/>
    </source>
</evidence>
<gene>
    <name evidence="2" type="primary">SPOSA6832_00455</name>
</gene>
<dbReference type="EMBL" id="CENE01000001">
    <property type="protein sequence ID" value="CEQ38956.1"/>
    <property type="molecule type" value="Genomic_DNA"/>
</dbReference>